<name>A0ABU8VCB5_9BURK</name>
<evidence type="ECO:0000313" key="1">
    <source>
        <dbReference type="EMBL" id="MEJ8810665.1"/>
    </source>
</evidence>
<reference evidence="1 2" key="1">
    <citation type="submission" date="2024-03" db="EMBL/GenBank/DDBJ databases">
        <title>Novel species of the genus Variovorax.</title>
        <authorList>
            <person name="Liu Q."/>
            <person name="Xin Y.-H."/>
        </authorList>
    </citation>
    <scope>NUCLEOTIDE SEQUENCE [LARGE SCALE GENOMIC DNA]</scope>
    <source>
        <strain evidence="1 2">KACC 18899</strain>
    </source>
</reference>
<sequence length="318" mass="34985">MQQADTLRNSWPVLDYAQWRETLQTLHLWTQIVGKVRLTLSPWLNHGWQVPLYVTARGLGTSAIHAGGGMVEVEFDFVDHRLVVRSSEGTDGGFDLAPMSVASFYRRLMRELQTAGFPVTINVVPNELPSPIRFPDDEMHASYDAEAVHRFWRALVQVDRLFKIFRTSFLGKCSPVHFFWGSFDLAVTRFSGRAAPVHPGGFPGLPDPVTREAYSHEVSSAGFWPGNDAYPNAAFFSYAYPTPAGFGQANVGPGEAIWSDAMGEWLLPYDAVRKAADPDAALLEFLSSSYGAAADLAGWDRSLACGVGVPGRPRPVHG</sequence>
<comment type="caution">
    <text evidence="1">The sequence shown here is derived from an EMBL/GenBank/DDBJ whole genome shotgun (WGS) entry which is preliminary data.</text>
</comment>
<dbReference type="InterPro" id="IPR046038">
    <property type="entry name" value="DUF5996"/>
</dbReference>
<dbReference type="EMBL" id="JBBKZU010000002">
    <property type="protein sequence ID" value="MEJ8810665.1"/>
    <property type="molecule type" value="Genomic_DNA"/>
</dbReference>
<protein>
    <submittedName>
        <fullName evidence="1">DUF5996 family protein</fullName>
    </submittedName>
</protein>
<organism evidence="1 2">
    <name type="scientific">Variovorax ureilyticus</name>
    <dbReference type="NCBI Taxonomy" id="1836198"/>
    <lineage>
        <taxon>Bacteria</taxon>
        <taxon>Pseudomonadati</taxon>
        <taxon>Pseudomonadota</taxon>
        <taxon>Betaproteobacteria</taxon>
        <taxon>Burkholderiales</taxon>
        <taxon>Comamonadaceae</taxon>
        <taxon>Variovorax</taxon>
    </lineage>
</organism>
<evidence type="ECO:0000313" key="2">
    <source>
        <dbReference type="Proteomes" id="UP001365846"/>
    </source>
</evidence>
<gene>
    <name evidence="1" type="ORF">WKW77_06265</name>
</gene>
<dbReference type="RefSeq" id="WP_340355979.1">
    <property type="nucleotide sequence ID" value="NZ_JBBKZU010000002.1"/>
</dbReference>
<accession>A0ABU8VCB5</accession>
<proteinExistence type="predicted"/>
<dbReference type="Proteomes" id="UP001365846">
    <property type="component" value="Unassembled WGS sequence"/>
</dbReference>
<keyword evidence="2" id="KW-1185">Reference proteome</keyword>
<dbReference type="Pfam" id="PF19459">
    <property type="entry name" value="DUF5996"/>
    <property type="match status" value="1"/>
</dbReference>